<feature type="compositionally biased region" description="Low complexity" evidence="1">
    <location>
        <begin position="35"/>
        <end position="52"/>
    </location>
</feature>
<reference evidence="4" key="1">
    <citation type="journal article" date="2019" name="Int. J. Syst. Evol. Microbiol.">
        <title>The Global Catalogue of Microorganisms (GCM) 10K type strain sequencing project: providing services to taxonomists for standard genome sequencing and annotation.</title>
        <authorList>
            <consortium name="The Broad Institute Genomics Platform"/>
            <consortium name="The Broad Institute Genome Sequencing Center for Infectious Disease"/>
            <person name="Wu L."/>
            <person name="Ma J."/>
        </authorList>
    </citation>
    <scope>NUCLEOTIDE SEQUENCE [LARGE SCALE GENOMIC DNA]</scope>
    <source>
        <strain evidence="4">CGMCC 1.15399</strain>
    </source>
</reference>
<proteinExistence type="predicted"/>
<evidence type="ECO:0000256" key="2">
    <source>
        <dbReference type="SAM" id="Phobius"/>
    </source>
</evidence>
<evidence type="ECO:0000313" key="4">
    <source>
        <dbReference type="Proteomes" id="UP001597097"/>
    </source>
</evidence>
<keyword evidence="4" id="KW-1185">Reference proteome</keyword>
<dbReference type="EMBL" id="JBHUCM010000031">
    <property type="protein sequence ID" value="MFD1542471.1"/>
    <property type="molecule type" value="Genomic_DNA"/>
</dbReference>
<name>A0ABW4GJP9_9ACTN</name>
<feature type="region of interest" description="Disordered" evidence="1">
    <location>
        <begin position="35"/>
        <end position="58"/>
    </location>
</feature>
<keyword evidence="2" id="KW-1133">Transmembrane helix</keyword>
<evidence type="ECO:0008006" key="5">
    <source>
        <dbReference type="Google" id="ProtNLM"/>
    </source>
</evidence>
<gene>
    <name evidence="3" type="ORF">ACFSJ0_35830</name>
</gene>
<comment type="caution">
    <text evidence="3">The sequence shown here is derived from an EMBL/GenBank/DDBJ whole genome shotgun (WGS) entry which is preliminary data.</text>
</comment>
<keyword evidence="2" id="KW-0812">Transmembrane</keyword>
<dbReference type="RefSeq" id="WP_219531446.1">
    <property type="nucleotide sequence ID" value="NZ_JAHKRM010000011.1"/>
</dbReference>
<evidence type="ECO:0000256" key="1">
    <source>
        <dbReference type="SAM" id="MobiDB-lite"/>
    </source>
</evidence>
<protein>
    <recommendedName>
        <fullName evidence="5">MYXO-CTERM domain-containing protein</fullName>
    </recommendedName>
</protein>
<evidence type="ECO:0000313" key="3">
    <source>
        <dbReference type="EMBL" id="MFD1542471.1"/>
    </source>
</evidence>
<sequence length="230" mass="22916">MKDGAEWGAAVLRVRRVAYAGAIVMIGAVGCTASAQTTPTATPSASVSTTPTLGATPTASRKPILVQLSPAKVTAGENSKVWILANCPVPNGGPAHTGTAESKAFLSGVPLTTAPAAATATPTPTGRVTAANPWVRGEAQVSSTIKRGSYLVEVKCDGTNDTGKATLQVAKATADTADDDTKPTKAPRAGGGGTFGKDIDEDSGMPVGGVLVGAAVLAAAGLLIKRRIRG</sequence>
<feature type="region of interest" description="Disordered" evidence="1">
    <location>
        <begin position="174"/>
        <end position="200"/>
    </location>
</feature>
<organism evidence="3 4">
    <name type="scientific">Nonomuraea guangzhouensis</name>
    <dbReference type="NCBI Taxonomy" id="1291555"/>
    <lineage>
        <taxon>Bacteria</taxon>
        <taxon>Bacillati</taxon>
        <taxon>Actinomycetota</taxon>
        <taxon>Actinomycetes</taxon>
        <taxon>Streptosporangiales</taxon>
        <taxon>Streptosporangiaceae</taxon>
        <taxon>Nonomuraea</taxon>
    </lineage>
</organism>
<dbReference type="Proteomes" id="UP001597097">
    <property type="component" value="Unassembled WGS sequence"/>
</dbReference>
<accession>A0ABW4GJP9</accession>
<feature type="transmembrane region" description="Helical" evidence="2">
    <location>
        <begin position="204"/>
        <end position="224"/>
    </location>
</feature>
<keyword evidence="2" id="KW-0472">Membrane</keyword>
<dbReference type="PROSITE" id="PS51257">
    <property type="entry name" value="PROKAR_LIPOPROTEIN"/>
    <property type="match status" value="1"/>
</dbReference>